<comment type="subunit">
    <text evidence="5">Homodimer.</text>
</comment>
<dbReference type="PANTHER" id="PTHR21047">
    <property type="entry name" value="DTDP-6-DEOXY-D-GLUCOSE-3,5 EPIMERASE"/>
    <property type="match status" value="1"/>
</dbReference>
<comment type="pathway">
    <text evidence="5">Carbohydrate biosynthesis; dTDP-L-rhamnose biosynthesis.</text>
</comment>
<dbReference type="InterPro" id="IPR014710">
    <property type="entry name" value="RmlC-like_jellyroll"/>
</dbReference>
<dbReference type="Gene3D" id="2.60.120.10">
    <property type="entry name" value="Jelly Rolls"/>
    <property type="match status" value="1"/>
</dbReference>
<organism evidence="6 7">
    <name type="scientific">Sphingomonas kaistensis</name>
    <dbReference type="NCBI Taxonomy" id="298708"/>
    <lineage>
        <taxon>Bacteria</taxon>
        <taxon>Pseudomonadati</taxon>
        <taxon>Pseudomonadota</taxon>
        <taxon>Alphaproteobacteria</taxon>
        <taxon>Sphingomonadales</taxon>
        <taxon>Sphingomonadaceae</taxon>
        <taxon>Sphingomonas</taxon>
    </lineage>
</organism>
<dbReference type="InterPro" id="IPR000888">
    <property type="entry name" value="RmlC-like"/>
</dbReference>
<sequence>MLEVRETGLPGVLELLPRKIGDDRGFFSEVWSERSFKEAGLDYSFVQDNHSRSAKGVLRGLHYQLEPIAQTKLVRVTRGSVFDVAVDIRRSSPTFGKWIGVTLSADSWNQLLVPAGFAHGFLALEDGSEVQYKVDAPYSPAHDRGINPDDPAIGIDWPLPRDQWLLSTKDQNAPHLAEAEVFS</sequence>
<evidence type="ECO:0000256" key="1">
    <source>
        <dbReference type="ARBA" id="ARBA00001298"/>
    </source>
</evidence>
<gene>
    <name evidence="6" type="primary">rfbC</name>
    <name evidence="6" type="ORF">V6R86_08990</name>
</gene>
<evidence type="ECO:0000313" key="6">
    <source>
        <dbReference type="EMBL" id="WWM70805.1"/>
    </source>
</evidence>
<dbReference type="Pfam" id="PF00908">
    <property type="entry name" value="dTDP_sugar_isom"/>
    <property type="match status" value="1"/>
</dbReference>
<dbReference type="CDD" id="cd00438">
    <property type="entry name" value="cupin_RmlC"/>
    <property type="match status" value="1"/>
</dbReference>
<dbReference type="EMBL" id="CP145607">
    <property type="protein sequence ID" value="WWM70805.1"/>
    <property type="molecule type" value="Genomic_DNA"/>
</dbReference>
<dbReference type="InterPro" id="IPR011051">
    <property type="entry name" value="RmlC_Cupin_sf"/>
</dbReference>
<dbReference type="RefSeq" id="WP_338503887.1">
    <property type="nucleotide sequence ID" value="NZ_CP145607.1"/>
</dbReference>
<dbReference type="PANTHER" id="PTHR21047:SF2">
    <property type="entry name" value="THYMIDINE DIPHOSPHO-4-KETO-RHAMNOSE 3,5-EPIMERASE"/>
    <property type="match status" value="1"/>
</dbReference>
<dbReference type="SUPFAM" id="SSF51182">
    <property type="entry name" value="RmlC-like cupins"/>
    <property type="match status" value="1"/>
</dbReference>
<dbReference type="EC" id="5.1.3.13" evidence="3 5"/>
<proteinExistence type="inferred from homology"/>
<evidence type="ECO:0000256" key="2">
    <source>
        <dbReference type="ARBA" id="ARBA00001997"/>
    </source>
</evidence>
<comment type="similarity">
    <text evidence="5">Belongs to the dTDP-4-dehydrorhamnose 3,5-epimerase family.</text>
</comment>
<reference evidence="6 7" key="1">
    <citation type="submission" date="2024-02" db="EMBL/GenBank/DDBJ databases">
        <title>Full genome sequence of Sphingomonas kaistensis.</title>
        <authorList>
            <person name="Poletto B.L."/>
            <person name="Silva G."/>
            <person name="Galante D."/>
            <person name="Campos K.R."/>
            <person name="Santos M.B.N."/>
            <person name="Sacchi C.T."/>
        </authorList>
    </citation>
    <scope>NUCLEOTIDE SEQUENCE [LARGE SCALE GENOMIC DNA]</scope>
    <source>
        <strain evidence="6 7">MA4R</strain>
    </source>
</reference>
<dbReference type="GO" id="GO:0008830">
    <property type="term" value="F:dTDP-4-dehydrorhamnose 3,5-epimerase activity"/>
    <property type="evidence" value="ECO:0007669"/>
    <property type="project" value="UniProtKB-EC"/>
</dbReference>
<comment type="catalytic activity">
    <reaction evidence="1 5">
        <text>dTDP-4-dehydro-6-deoxy-alpha-D-glucose = dTDP-4-dehydro-beta-L-rhamnose</text>
        <dbReference type="Rhea" id="RHEA:16969"/>
        <dbReference type="ChEBI" id="CHEBI:57649"/>
        <dbReference type="ChEBI" id="CHEBI:62830"/>
        <dbReference type="EC" id="5.1.3.13"/>
    </reaction>
</comment>
<keyword evidence="7" id="KW-1185">Reference proteome</keyword>
<keyword evidence="5 6" id="KW-0413">Isomerase</keyword>
<comment type="function">
    <text evidence="2 5">Catalyzes the epimerization of the C3' and C5'positions of dTDP-6-deoxy-D-xylo-4-hexulose, forming dTDP-6-deoxy-L-lyxo-4-hexulose.</text>
</comment>
<evidence type="ECO:0000256" key="4">
    <source>
        <dbReference type="ARBA" id="ARBA00019595"/>
    </source>
</evidence>
<evidence type="ECO:0000256" key="5">
    <source>
        <dbReference type="RuleBase" id="RU364069"/>
    </source>
</evidence>
<accession>A0ABZ2G1L3</accession>
<protein>
    <recommendedName>
        <fullName evidence="4 5">dTDP-4-dehydrorhamnose 3,5-epimerase</fullName>
        <ecNumber evidence="3 5">5.1.3.13</ecNumber>
    </recommendedName>
    <alternativeName>
        <fullName evidence="5">Thymidine diphospho-4-keto-rhamnose 3,5-epimerase</fullName>
    </alternativeName>
</protein>
<name>A0ABZ2G1L3_9SPHN</name>
<evidence type="ECO:0000256" key="3">
    <source>
        <dbReference type="ARBA" id="ARBA00012098"/>
    </source>
</evidence>
<dbReference type="Proteomes" id="UP001382935">
    <property type="component" value="Chromosome"/>
</dbReference>
<dbReference type="NCBIfam" id="TIGR01221">
    <property type="entry name" value="rmlC"/>
    <property type="match status" value="1"/>
</dbReference>
<evidence type="ECO:0000313" key="7">
    <source>
        <dbReference type="Proteomes" id="UP001382935"/>
    </source>
</evidence>